<feature type="compositionally biased region" description="Polar residues" evidence="8">
    <location>
        <begin position="1435"/>
        <end position="1458"/>
    </location>
</feature>
<dbReference type="EMBL" id="JANBUY010000160">
    <property type="protein sequence ID" value="KAJ2862589.1"/>
    <property type="molecule type" value="Genomic_DNA"/>
</dbReference>
<feature type="compositionally biased region" description="Low complexity" evidence="8">
    <location>
        <begin position="261"/>
        <end position="280"/>
    </location>
</feature>
<feature type="compositionally biased region" description="Polar residues" evidence="8">
    <location>
        <begin position="765"/>
        <end position="776"/>
    </location>
</feature>
<dbReference type="InterPro" id="IPR036600">
    <property type="entry name" value="PAH_sf"/>
</dbReference>
<dbReference type="PANTHER" id="PTHR12346">
    <property type="entry name" value="SIN3B-RELATED"/>
    <property type="match status" value="1"/>
</dbReference>
<feature type="compositionally biased region" description="Polar residues" evidence="8">
    <location>
        <begin position="1345"/>
        <end position="1359"/>
    </location>
</feature>
<keyword evidence="2" id="KW-0678">Repressor</keyword>
<evidence type="ECO:0000256" key="8">
    <source>
        <dbReference type="SAM" id="MobiDB-lite"/>
    </source>
</evidence>
<proteinExistence type="predicted"/>
<dbReference type="PANTHER" id="PTHR12346:SF0">
    <property type="entry name" value="SIN3A, ISOFORM G"/>
    <property type="match status" value="1"/>
</dbReference>
<feature type="domain" description="Histone deacetylase interacting" evidence="9">
    <location>
        <begin position="1031"/>
        <end position="1132"/>
    </location>
</feature>
<feature type="compositionally biased region" description="Polar residues" evidence="8">
    <location>
        <begin position="231"/>
        <end position="245"/>
    </location>
</feature>
<comment type="caution">
    <text evidence="10">The sequence shown here is derived from an EMBL/GenBank/DDBJ whole genome shotgun (WGS) entry which is preliminary data.</text>
</comment>
<accession>A0A9W8IKV2</accession>
<feature type="compositionally biased region" description="Low complexity" evidence="8">
    <location>
        <begin position="44"/>
        <end position="54"/>
    </location>
</feature>
<feature type="compositionally biased region" description="Polar residues" evidence="8">
    <location>
        <begin position="584"/>
        <end position="609"/>
    </location>
</feature>
<evidence type="ECO:0000256" key="2">
    <source>
        <dbReference type="ARBA" id="ARBA00022491"/>
    </source>
</evidence>
<evidence type="ECO:0000259" key="9">
    <source>
        <dbReference type="SMART" id="SM00761"/>
    </source>
</evidence>
<feature type="compositionally biased region" description="Polar residues" evidence="8">
    <location>
        <begin position="348"/>
        <end position="365"/>
    </location>
</feature>
<dbReference type="PROSITE" id="PS51477">
    <property type="entry name" value="PAH"/>
    <property type="match status" value="3"/>
</dbReference>
<dbReference type="Pfam" id="PF16879">
    <property type="entry name" value="Sin3a_C"/>
    <property type="match status" value="1"/>
</dbReference>
<dbReference type="Gene3D" id="1.20.1160.11">
    <property type="entry name" value="Paired amphipathic helix"/>
    <property type="match status" value="3"/>
</dbReference>
<feature type="region of interest" description="Disordered" evidence="8">
    <location>
        <begin position="655"/>
        <end position="693"/>
    </location>
</feature>
<keyword evidence="5" id="KW-0804">Transcription</keyword>
<dbReference type="GO" id="GO:0010628">
    <property type="term" value="P:positive regulation of gene expression"/>
    <property type="evidence" value="ECO:0007669"/>
    <property type="project" value="UniProtKB-ARBA"/>
</dbReference>
<evidence type="ECO:0000256" key="3">
    <source>
        <dbReference type="ARBA" id="ARBA00022737"/>
    </source>
</evidence>
<dbReference type="Pfam" id="PF02671">
    <property type="entry name" value="PAH"/>
    <property type="match status" value="3"/>
</dbReference>
<keyword evidence="11" id="KW-1185">Reference proteome</keyword>
<evidence type="ECO:0000256" key="4">
    <source>
        <dbReference type="ARBA" id="ARBA00023015"/>
    </source>
</evidence>
<evidence type="ECO:0000256" key="7">
    <source>
        <dbReference type="PROSITE-ProRule" id="PRU00810"/>
    </source>
</evidence>
<evidence type="ECO:0000313" key="11">
    <source>
        <dbReference type="Proteomes" id="UP001140074"/>
    </source>
</evidence>
<keyword evidence="6 7" id="KW-0539">Nucleus</keyword>
<feature type="region of interest" description="Disordered" evidence="8">
    <location>
        <begin position="853"/>
        <end position="892"/>
    </location>
</feature>
<feature type="compositionally biased region" description="Polar residues" evidence="8">
    <location>
        <begin position="137"/>
        <end position="149"/>
    </location>
</feature>
<feature type="compositionally biased region" description="Polar residues" evidence="8">
    <location>
        <begin position="656"/>
        <end position="669"/>
    </location>
</feature>
<evidence type="ECO:0000256" key="6">
    <source>
        <dbReference type="ARBA" id="ARBA00023242"/>
    </source>
</evidence>
<dbReference type="InterPro" id="IPR013194">
    <property type="entry name" value="HDAC_interact_dom"/>
</dbReference>
<protein>
    <recommendedName>
        <fullName evidence="9">Histone deacetylase interacting domain-containing protein</fullName>
    </recommendedName>
</protein>
<dbReference type="GO" id="GO:0033698">
    <property type="term" value="C:Rpd3L complex"/>
    <property type="evidence" value="ECO:0007669"/>
    <property type="project" value="UniProtKB-ARBA"/>
</dbReference>
<feature type="region of interest" description="Disordered" evidence="8">
    <location>
        <begin position="1327"/>
        <end position="1399"/>
    </location>
</feature>
<feature type="compositionally biased region" description="Low complexity" evidence="8">
    <location>
        <begin position="381"/>
        <end position="416"/>
    </location>
</feature>
<feature type="region of interest" description="Disordered" evidence="8">
    <location>
        <begin position="765"/>
        <end position="831"/>
    </location>
</feature>
<dbReference type="FunFam" id="1.20.1160.11:FF:000001">
    <property type="entry name" value="Paired amphipathic helix protein Sin3"/>
    <property type="match status" value="1"/>
</dbReference>
<dbReference type="InterPro" id="IPR031693">
    <property type="entry name" value="Sin3_C"/>
</dbReference>
<comment type="subcellular location">
    <subcellularLocation>
        <location evidence="1 7">Nucleus</location>
    </subcellularLocation>
</comment>
<sequence length="1813" mass="194647">MLRHPPASMVITHKDVDELATMQRLLLSRVQNNTQPETPGGSGVAVAAAGNAAPGRGGARQVTFDGHGAERQRRQQMSVSERLEMENGDTRGWAKGPSASGPQQPGLPQRGAPTSGPTAPGSAPVSAAQHRFPAPGSANQLPPIQSTMSPKADGSSSGSGSRAYIPPISHSSPNSAGLAGQSHAAARTGSYPSSASTPLTSHAQATFGSSGMSPIPAPGSAPAGAGPSSSTQNTLPSITSPYVRSPTFTSTSVAAIPPIKVSQQQQQSQSQHVIRQQVSSPVHGPSSMAVVHDMSGAPVAPYSSAHAPAARVLPPPSMTSPGARTGPPPMQSPPMHPQHPTSVPPPRQMQSPRLQRTASSQSTPVLQMPQPAPRPLSNHMAAPNAPSTMSAASPPFAAASRVPTAMAAPSTSTPSAHLSANARPSAGIAPPATSAQAVAANGSASVPAAAIETSNEPAKPQVDASGRQLNVSDALSYLDLVKSQFQASPEVYNQFLEIMKEFKSHAIDTPGVIDRVSRLFHGCPSLIQGFNTFLPPGYRIECSDDPREGVRVTTPSGTIMSDVNRRPSAGAPLVNAPPMPQSPPTASNLPAVSRGHSSQPHQQFTSRDQYASRRAPSAGAQAHLLQSPILSAHAAGGAPGAPGLAASSMGTAGIPQYSQGAGPGSTSAPGQMAARSPSATGSPSLAPAQRSRQVPMEFNHAINYVNKIKMRFAAEPDRYKEFLEILQTYQKESRPIQDVYAQVQVLFAGAPDLLDEFKQFLPDTSESAGSMNSPTTPYARPVGGLTSQGQSVAGQHGMGGVPESMAGARLPPVGNFTPVSTTGHGADPFASTTPTAGAAAASLVAGAAAQAAGAASSSGRKRRAMMSGNVQVPGSASTKRRNKAAKGEGIVDPTGAYGQPGASIAVVQQPINPATATADELAFFERVKRFIGQPSAYNEFLKLLNLYNQQVLDPKTLVDRAESFIGDDLELFGWFKQFVGFDEQQLALEDARSGDEAIMESILGPEPGVYMTPEEHAKILRPPRAKINLSLCKEYGPSYRLLPDSSAQSRCSGRDAMCYEVLNDRWASHPTWASEETEFVYHKKNLFEEAMFRSEEDRHEMDIEIDTNLSVIRQLTPIAQQIEQMDPDKLMQLTLPENFWGMSEALPRRALRKVYDSSRTMEIIKAMHTHPAVAVPIVLKRLKQKDEEWRRQRREYAKIWRENDAKNYYRALDHQGLTFKAVDRKNISPKQLITEIETRRREQQSLTDEGSARNLNRKVALALRHRYQLEYQFSVPTVIADVINAILAHVGKHNSQFAPPEKELMEKFFHELFGGLLSVENPAPPCAVGVKESASPGASDDEARQSVQQRPTANGSAAPTNGVAPAAKVNGTPGVKDNGPLDSTEPEAAAPASADADSKLSGEVMDVDGAAGQDTADANANPAAAASTGAPEASDTPQGVQSLPTDEGSKPSTPGLISSRSWIQIGPANNWDMATAVTPSGLAAKSMSRAFYTNSNYYLFMRLFQILYERFNRLRELGPECQNKVTQAQQAQSVANKLGLLSPNEVLKDYDLEHTDYYTIFLELVDQFMQGQLEPNSFEEAMRVMYGINAYKILTVDKVVQAIAKNIQQLISDTRSVDILDLFTALPPVHEQSPLRSHIAYRMKVEALVGADEHVFRIDYIYESQTMTIQLLRREDITLDEAVTEEERWAYYVDSYVLFEPTEGVPRLQQSRPRPYLSRHLHADECDYDISSRSSLEIKIAVNTYKLCFLTGTEDIYANHTRRAALTDAAAKTAYDERWGARTSKWRQWVEQEQASAVAGLGDGASALTEWWK</sequence>
<feature type="compositionally biased region" description="Low complexity" evidence="8">
    <location>
        <begin position="1386"/>
        <end position="1395"/>
    </location>
</feature>
<dbReference type="Pfam" id="PF08295">
    <property type="entry name" value="Sin3_corepress"/>
    <property type="match status" value="1"/>
</dbReference>
<keyword evidence="3" id="KW-0677">Repeat</keyword>
<feature type="compositionally biased region" description="Polar residues" evidence="8">
    <location>
        <begin position="190"/>
        <end position="207"/>
    </location>
</feature>
<reference evidence="10" key="1">
    <citation type="submission" date="2022-07" db="EMBL/GenBank/DDBJ databases">
        <title>Phylogenomic reconstructions and comparative analyses of Kickxellomycotina fungi.</title>
        <authorList>
            <person name="Reynolds N.K."/>
            <person name="Stajich J.E."/>
            <person name="Barry K."/>
            <person name="Grigoriev I.V."/>
            <person name="Crous P."/>
            <person name="Smith M.E."/>
        </authorList>
    </citation>
    <scope>NUCLEOTIDE SEQUENCE</scope>
    <source>
        <strain evidence="10">RSA 476</strain>
    </source>
</reference>
<dbReference type="GO" id="GO:0000122">
    <property type="term" value="P:negative regulation of transcription by RNA polymerase II"/>
    <property type="evidence" value="ECO:0007669"/>
    <property type="project" value="TreeGrafter"/>
</dbReference>
<dbReference type="Proteomes" id="UP001140074">
    <property type="component" value="Unassembled WGS sequence"/>
</dbReference>
<name>A0A9W8IKV2_9FUNG</name>
<feature type="compositionally biased region" description="Low complexity" evidence="8">
    <location>
        <begin position="1414"/>
        <end position="1434"/>
    </location>
</feature>
<feature type="region of interest" description="Disordered" evidence="8">
    <location>
        <begin position="32"/>
        <end position="245"/>
    </location>
</feature>
<evidence type="ECO:0000313" key="10">
    <source>
        <dbReference type="EMBL" id="KAJ2862589.1"/>
    </source>
</evidence>
<dbReference type="SUPFAM" id="SSF47762">
    <property type="entry name" value="PAH2 domain"/>
    <property type="match status" value="3"/>
</dbReference>
<gene>
    <name evidence="10" type="ORF">GGH94_004176</name>
</gene>
<dbReference type="InterPro" id="IPR039774">
    <property type="entry name" value="Sin3-like"/>
</dbReference>
<dbReference type="GO" id="GO:0003714">
    <property type="term" value="F:transcription corepressor activity"/>
    <property type="evidence" value="ECO:0007669"/>
    <property type="project" value="InterPro"/>
</dbReference>
<feature type="compositionally biased region" description="Pro residues" evidence="8">
    <location>
        <begin position="326"/>
        <end position="347"/>
    </location>
</feature>
<organism evidence="10 11">
    <name type="scientific">Coemansia aciculifera</name>
    <dbReference type="NCBI Taxonomy" id="417176"/>
    <lineage>
        <taxon>Eukaryota</taxon>
        <taxon>Fungi</taxon>
        <taxon>Fungi incertae sedis</taxon>
        <taxon>Zoopagomycota</taxon>
        <taxon>Kickxellomycotina</taxon>
        <taxon>Kickxellomycetes</taxon>
        <taxon>Kickxellales</taxon>
        <taxon>Kickxellaceae</taxon>
        <taxon>Coemansia</taxon>
    </lineage>
</organism>
<feature type="compositionally biased region" description="Low complexity" evidence="8">
    <location>
        <begin position="208"/>
        <end position="230"/>
    </location>
</feature>
<feature type="region of interest" description="Disordered" evidence="8">
    <location>
        <begin position="545"/>
        <end position="621"/>
    </location>
</feature>
<dbReference type="InterPro" id="IPR003822">
    <property type="entry name" value="PAH"/>
</dbReference>
<evidence type="ECO:0000256" key="1">
    <source>
        <dbReference type="ARBA" id="ARBA00004123"/>
    </source>
</evidence>
<dbReference type="SMART" id="SM00761">
    <property type="entry name" value="HDAC_interact"/>
    <property type="match status" value="1"/>
</dbReference>
<feature type="region of interest" description="Disordered" evidence="8">
    <location>
        <begin position="259"/>
        <end position="429"/>
    </location>
</feature>
<keyword evidence="4" id="KW-0805">Transcription regulation</keyword>
<feature type="compositionally biased region" description="Polar residues" evidence="8">
    <location>
        <begin position="868"/>
        <end position="877"/>
    </location>
</feature>
<feature type="region of interest" description="Disordered" evidence="8">
    <location>
        <begin position="1412"/>
        <end position="1458"/>
    </location>
</feature>
<dbReference type="FunFam" id="1.20.1160.11:FF:000002">
    <property type="entry name" value="Paired amphipathic helix protein SIN3"/>
    <property type="match status" value="1"/>
</dbReference>
<dbReference type="FunFam" id="1.20.1160.11:FF:000003">
    <property type="entry name" value="Paired amphipathic helix SIN3-like protein"/>
    <property type="match status" value="1"/>
</dbReference>
<evidence type="ECO:0000256" key="5">
    <source>
        <dbReference type="ARBA" id="ARBA00023163"/>
    </source>
</evidence>